<dbReference type="Gene3D" id="2.60.40.1180">
    <property type="entry name" value="Golgi alpha-mannosidase II"/>
    <property type="match status" value="1"/>
</dbReference>
<gene>
    <name evidence="2" type="ORF">OESDEN_15103</name>
</gene>
<proteinExistence type="predicted"/>
<organism evidence="2 3">
    <name type="scientific">Oesophagostomum dentatum</name>
    <name type="common">Nodular worm</name>
    <dbReference type="NCBI Taxonomy" id="61180"/>
    <lineage>
        <taxon>Eukaryota</taxon>
        <taxon>Metazoa</taxon>
        <taxon>Ecdysozoa</taxon>
        <taxon>Nematoda</taxon>
        <taxon>Chromadorea</taxon>
        <taxon>Rhabditida</taxon>
        <taxon>Rhabditina</taxon>
        <taxon>Rhabditomorpha</taxon>
        <taxon>Strongyloidea</taxon>
        <taxon>Strongylidae</taxon>
        <taxon>Oesophagostomum</taxon>
    </lineage>
</organism>
<accession>A0A0B1SPU0</accession>
<dbReference type="InterPro" id="IPR013780">
    <property type="entry name" value="Glyco_hydro_b"/>
</dbReference>
<protein>
    <recommendedName>
        <fullName evidence="1">DUF5110 domain-containing protein</fullName>
    </recommendedName>
</protein>
<dbReference type="EMBL" id="KN565047">
    <property type="protein sequence ID" value="KHJ85175.1"/>
    <property type="molecule type" value="Genomic_DNA"/>
</dbReference>
<dbReference type="AlphaFoldDB" id="A0A0B1SPU0"/>
<keyword evidence="3" id="KW-1185">Reference proteome</keyword>
<evidence type="ECO:0000313" key="3">
    <source>
        <dbReference type="Proteomes" id="UP000053660"/>
    </source>
</evidence>
<name>A0A0B1SPU0_OESDE</name>
<dbReference type="InterPro" id="IPR033403">
    <property type="entry name" value="DUF5110"/>
</dbReference>
<feature type="domain" description="DUF5110" evidence="1">
    <location>
        <begin position="5"/>
        <end position="67"/>
    </location>
</feature>
<evidence type="ECO:0000259" key="1">
    <source>
        <dbReference type="Pfam" id="PF17137"/>
    </source>
</evidence>
<evidence type="ECO:0000313" key="2">
    <source>
        <dbReference type="EMBL" id="KHJ85175.1"/>
    </source>
</evidence>
<dbReference type="Proteomes" id="UP000053660">
    <property type="component" value="Unassembled WGS sequence"/>
</dbReference>
<sequence>MVQDPITLYVALDRSGYAKGNIYLDDGATHEYKKGIYVSTEVEYKTESSTEAIIYGQPTSDSGKYETETWLERVVVRGLERTPKNVSVSSWFMYF</sequence>
<dbReference type="Pfam" id="PF17137">
    <property type="entry name" value="DUF5110"/>
    <property type="match status" value="1"/>
</dbReference>
<dbReference type="OrthoDB" id="3237269at2759"/>
<reference evidence="2 3" key="1">
    <citation type="submission" date="2014-03" db="EMBL/GenBank/DDBJ databases">
        <title>Draft genome of the hookworm Oesophagostomum dentatum.</title>
        <authorList>
            <person name="Mitreva M."/>
        </authorList>
    </citation>
    <scope>NUCLEOTIDE SEQUENCE [LARGE SCALE GENOMIC DNA]</scope>
    <source>
        <strain evidence="2 3">OD-Hann</strain>
    </source>
</reference>